<keyword evidence="2" id="KW-1185">Reference proteome</keyword>
<dbReference type="STRING" id="933852.A0A0C2X4C8"/>
<dbReference type="InterPro" id="IPR053720">
    <property type="entry name" value="Psm_Assembly_Chaperone"/>
</dbReference>
<dbReference type="InterPro" id="IPR018788">
    <property type="entry name" value="Proteasome_assmbl_chp_3"/>
</dbReference>
<reference evidence="2" key="2">
    <citation type="submission" date="2015-01" db="EMBL/GenBank/DDBJ databases">
        <title>Evolutionary Origins and Diversification of the Mycorrhizal Mutualists.</title>
        <authorList>
            <consortium name="DOE Joint Genome Institute"/>
            <consortium name="Mycorrhizal Genomics Consortium"/>
            <person name="Kohler A."/>
            <person name="Kuo A."/>
            <person name="Nagy L.G."/>
            <person name="Floudas D."/>
            <person name="Copeland A."/>
            <person name="Barry K.W."/>
            <person name="Cichocki N."/>
            <person name="Veneault-Fourrey C."/>
            <person name="LaButti K."/>
            <person name="Lindquist E.A."/>
            <person name="Lipzen A."/>
            <person name="Lundell T."/>
            <person name="Morin E."/>
            <person name="Murat C."/>
            <person name="Riley R."/>
            <person name="Ohm R."/>
            <person name="Sun H."/>
            <person name="Tunlid A."/>
            <person name="Henrissat B."/>
            <person name="Grigoriev I.V."/>
            <person name="Hibbett D.S."/>
            <person name="Martin F."/>
        </authorList>
    </citation>
    <scope>NUCLEOTIDE SEQUENCE [LARGE SCALE GENOMIC DNA]</scope>
    <source>
        <strain evidence="2">MAFF 305830</strain>
    </source>
</reference>
<dbReference type="PANTHER" id="PTHR31051">
    <property type="entry name" value="PROTEASOME ASSEMBLY CHAPERONE 3"/>
    <property type="match status" value="1"/>
</dbReference>
<dbReference type="EMBL" id="KN824279">
    <property type="protein sequence ID" value="KIM32998.1"/>
    <property type="molecule type" value="Genomic_DNA"/>
</dbReference>
<dbReference type="OrthoDB" id="5593278at2759"/>
<dbReference type="HOGENOM" id="CLU_105927_0_0_1"/>
<sequence>MPLHITKEIHEQQTELFIQQFGDRMLILVTQMGKVGTLIQATVPPTTPFAPQAPSDDASNAALPEPPVSIVLTPLMGTSPSPDHKTLLDIYASQIATLAWSSNPSYRSPVVVGLAMKKQSISLEDGEIVIQERNREVFFEVMKMVNEGLKQLRSQ</sequence>
<dbReference type="Gene3D" id="3.30.230.90">
    <property type="match status" value="1"/>
</dbReference>
<dbReference type="AlphaFoldDB" id="A0A0C2X4C8"/>
<dbReference type="GO" id="GO:0043248">
    <property type="term" value="P:proteasome assembly"/>
    <property type="evidence" value="ECO:0007669"/>
    <property type="project" value="InterPro"/>
</dbReference>
<evidence type="ECO:0000313" key="2">
    <source>
        <dbReference type="Proteomes" id="UP000054097"/>
    </source>
</evidence>
<dbReference type="Pfam" id="PF10178">
    <property type="entry name" value="PAC3"/>
    <property type="match status" value="1"/>
</dbReference>
<gene>
    <name evidence="1" type="ORF">M408DRAFT_326672</name>
</gene>
<organism evidence="1 2">
    <name type="scientific">Serendipita vermifera MAFF 305830</name>
    <dbReference type="NCBI Taxonomy" id="933852"/>
    <lineage>
        <taxon>Eukaryota</taxon>
        <taxon>Fungi</taxon>
        <taxon>Dikarya</taxon>
        <taxon>Basidiomycota</taxon>
        <taxon>Agaricomycotina</taxon>
        <taxon>Agaricomycetes</taxon>
        <taxon>Sebacinales</taxon>
        <taxon>Serendipitaceae</taxon>
        <taxon>Serendipita</taxon>
    </lineage>
</organism>
<dbReference type="Proteomes" id="UP000054097">
    <property type="component" value="Unassembled WGS sequence"/>
</dbReference>
<reference evidence="1 2" key="1">
    <citation type="submission" date="2014-04" db="EMBL/GenBank/DDBJ databases">
        <authorList>
            <consortium name="DOE Joint Genome Institute"/>
            <person name="Kuo A."/>
            <person name="Zuccaro A."/>
            <person name="Kohler A."/>
            <person name="Nagy L.G."/>
            <person name="Floudas D."/>
            <person name="Copeland A."/>
            <person name="Barry K.W."/>
            <person name="Cichocki N."/>
            <person name="Veneault-Fourrey C."/>
            <person name="LaButti K."/>
            <person name="Lindquist E.A."/>
            <person name="Lipzen A."/>
            <person name="Lundell T."/>
            <person name="Morin E."/>
            <person name="Murat C."/>
            <person name="Sun H."/>
            <person name="Tunlid A."/>
            <person name="Henrissat B."/>
            <person name="Grigoriev I.V."/>
            <person name="Hibbett D.S."/>
            <person name="Martin F."/>
            <person name="Nordberg H.P."/>
            <person name="Cantor M.N."/>
            <person name="Hua S.X."/>
        </authorList>
    </citation>
    <scope>NUCLEOTIDE SEQUENCE [LARGE SCALE GENOMIC DNA]</scope>
    <source>
        <strain evidence="1 2">MAFF 305830</strain>
    </source>
</reference>
<name>A0A0C2X4C8_SERVB</name>
<accession>A0A0C2X4C8</accession>
<protein>
    <submittedName>
        <fullName evidence="1">Uncharacterized protein</fullName>
    </submittedName>
</protein>
<proteinExistence type="predicted"/>
<dbReference type="PANTHER" id="PTHR31051:SF1">
    <property type="entry name" value="PROTEASOME ASSEMBLY CHAPERONE 3"/>
    <property type="match status" value="1"/>
</dbReference>
<evidence type="ECO:0000313" key="1">
    <source>
        <dbReference type="EMBL" id="KIM32998.1"/>
    </source>
</evidence>